<dbReference type="Proteomes" id="UP000030134">
    <property type="component" value="Unassembled WGS sequence"/>
</dbReference>
<dbReference type="STRING" id="266762.HQ36_02080"/>
<proteinExistence type="predicted"/>
<organism evidence="1 2">
    <name type="scientific">Porphyromonas gingivicanis</name>
    <dbReference type="NCBI Taxonomy" id="266762"/>
    <lineage>
        <taxon>Bacteria</taxon>
        <taxon>Pseudomonadati</taxon>
        <taxon>Bacteroidota</taxon>
        <taxon>Bacteroidia</taxon>
        <taxon>Bacteroidales</taxon>
        <taxon>Porphyromonadaceae</taxon>
        <taxon>Porphyromonas</taxon>
    </lineage>
</organism>
<dbReference type="AlphaFoldDB" id="A0A0A2G7T5"/>
<keyword evidence="2" id="KW-1185">Reference proteome</keyword>
<evidence type="ECO:0000313" key="1">
    <source>
        <dbReference type="EMBL" id="KGN98425.1"/>
    </source>
</evidence>
<name>A0A0A2G7T5_9PORP</name>
<dbReference type="EMBL" id="JQZW01000006">
    <property type="protein sequence ID" value="KGN98425.1"/>
    <property type="molecule type" value="Genomic_DNA"/>
</dbReference>
<comment type="caution">
    <text evidence="1">The sequence shown here is derived from an EMBL/GenBank/DDBJ whole genome shotgun (WGS) entry which is preliminary data.</text>
</comment>
<sequence length="122" mass="13644">MATKRSTEVERIKGELREVMEAIGTYSPAFDSLITSCAQITALRNKTYAKCATMSPAVSEKSREGEKRQKANPVYSLYIDLCKEQRNVLASLRLTVEASGVAEDDALEELNRKLKELEDGRK</sequence>
<gene>
    <name evidence="1" type="ORF">HQ36_02080</name>
</gene>
<accession>A0A0A2G7T5</accession>
<dbReference type="RefSeq" id="WP_036883103.1">
    <property type="nucleotide sequence ID" value="NZ_JQZW01000006.1"/>
</dbReference>
<reference evidence="1 2" key="1">
    <citation type="submission" date="2014-08" db="EMBL/GenBank/DDBJ databases">
        <title>Porphyromonas gingivicanis strain:COT-022_OH1391 Genome sequencing.</title>
        <authorList>
            <person name="Wallis C."/>
            <person name="Deusch O."/>
            <person name="O'Flynn C."/>
            <person name="Davis I."/>
            <person name="Jospin G."/>
            <person name="Darling A.E."/>
            <person name="Coil D.A."/>
            <person name="Alexiev A."/>
            <person name="Horsfall A."/>
            <person name="Kirkwood N."/>
            <person name="Harris S."/>
            <person name="Eisen J.A."/>
        </authorList>
    </citation>
    <scope>NUCLEOTIDE SEQUENCE [LARGE SCALE GENOMIC DNA]</scope>
    <source>
        <strain evidence="2">COT-022 OH1391</strain>
    </source>
</reference>
<protein>
    <submittedName>
        <fullName evidence="1">Uncharacterized protein</fullName>
    </submittedName>
</protein>
<evidence type="ECO:0000313" key="2">
    <source>
        <dbReference type="Proteomes" id="UP000030134"/>
    </source>
</evidence>